<evidence type="ECO:0000313" key="2">
    <source>
        <dbReference type="Proteomes" id="UP001056120"/>
    </source>
</evidence>
<keyword evidence="2" id="KW-1185">Reference proteome</keyword>
<evidence type="ECO:0000313" key="1">
    <source>
        <dbReference type="EMBL" id="KAI3756854.1"/>
    </source>
</evidence>
<proteinExistence type="predicted"/>
<reference evidence="1 2" key="2">
    <citation type="journal article" date="2022" name="Mol. Ecol. Resour.">
        <title>The genomes of chicory, endive, great burdock and yacon provide insights into Asteraceae paleo-polyploidization history and plant inulin production.</title>
        <authorList>
            <person name="Fan W."/>
            <person name="Wang S."/>
            <person name="Wang H."/>
            <person name="Wang A."/>
            <person name="Jiang F."/>
            <person name="Liu H."/>
            <person name="Zhao H."/>
            <person name="Xu D."/>
            <person name="Zhang Y."/>
        </authorList>
    </citation>
    <scope>NUCLEOTIDE SEQUENCE [LARGE SCALE GENOMIC DNA]</scope>
    <source>
        <strain evidence="2">cv. Yunnan</strain>
        <tissue evidence="1">Leaves</tissue>
    </source>
</reference>
<sequence>MLHHSPCLRFESITTAMMESSILFLLPSRYLLAHCVKYDNEFVMRPTISTCYASINAVASSYCCRARTKREQKTKCKFATILQV</sequence>
<dbReference type="Proteomes" id="UP001056120">
    <property type="component" value="Linkage Group LG18"/>
</dbReference>
<gene>
    <name evidence="1" type="ORF">L1987_56677</name>
</gene>
<name>A0ACB9ED28_9ASTR</name>
<dbReference type="EMBL" id="CM042035">
    <property type="protein sequence ID" value="KAI3756854.1"/>
    <property type="molecule type" value="Genomic_DNA"/>
</dbReference>
<comment type="caution">
    <text evidence="1">The sequence shown here is derived from an EMBL/GenBank/DDBJ whole genome shotgun (WGS) entry which is preliminary data.</text>
</comment>
<protein>
    <submittedName>
        <fullName evidence="1">Uncharacterized protein</fullName>
    </submittedName>
</protein>
<organism evidence="1 2">
    <name type="scientific">Smallanthus sonchifolius</name>
    <dbReference type="NCBI Taxonomy" id="185202"/>
    <lineage>
        <taxon>Eukaryota</taxon>
        <taxon>Viridiplantae</taxon>
        <taxon>Streptophyta</taxon>
        <taxon>Embryophyta</taxon>
        <taxon>Tracheophyta</taxon>
        <taxon>Spermatophyta</taxon>
        <taxon>Magnoliopsida</taxon>
        <taxon>eudicotyledons</taxon>
        <taxon>Gunneridae</taxon>
        <taxon>Pentapetalae</taxon>
        <taxon>asterids</taxon>
        <taxon>campanulids</taxon>
        <taxon>Asterales</taxon>
        <taxon>Asteraceae</taxon>
        <taxon>Asteroideae</taxon>
        <taxon>Heliantheae alliance</taxon>
        <taxon>Millerieae</taxon>
        <taxon>Smallanthus</taxon>
    </lineage>
</organism>
<reference evidence="2" key="1">
    <citation type="journal article" date="2022" name="Mol. Ecol. Resour.">
        <title>The genomes of chicory, endive, great burdock and yacon provide insights into Asteraceae palaeo-polyploidization history and plant inulin production.</title>
        <authorList>
            <person name="Fan W."/>
            <person name="Wang S."/>
            <person name="Wang H."/>
            <person name="Wang A."/>
            <person name="Jiang F."/>
            <person name="Liu H."/>
            <person name="Zhao H."/>
            <person name="Xu D."/>
            <person name="Zhang Y."/>
        </authorList>
    </citation>
    <scope>NUCLEOTIDE SEQUENCE [LARGE SCALE GENOMIC DNA]</scope>
    <source>
        <strain evidence="2">cv. Yunnan</strain>
    </source>
</reference>
<accession>A0ACB9ED28</accession>